<sequence>MNQSTGELLKVAAIVPAHNEEGRVGDVVQVLVSSGMFSQVVVVDDGSSDRTAMEAELAGATVLLISKNIGKASAMVRGVAATTTPVVCFFDADLLGLTVDHVRSVVSPVVRGELVMNVGLCDRNTVANWFARRLPLVSGQRALRRDVFESVPHHQMVGYGAEMAFDQYCRSNHQSIGVVVLKGLGFVRKIQKVGFFYGLVQYIRMILQLIVWLLMVKLTVRRSNKSKTRVDFS</sequence>
<gene>
    <name evidence="8" type="ORF">A2480_00770</name>
</gene>
<evidence type="ECO:0000313" key="9">
    <source>
        <dbReference type="Proteomes" id="UP000176988"/>
    </source>
</evidence>
<evidence type="ECO:0000256" key="3">
    <source>
        <dbReference type="ARBA" id="ARBA00022676"/>
    </source>
</evidence>
<evidence type="ECO:0000259" key="7">
    <source>
        <dbReference type="Pfam" id="PF00535"/>
    </source>
</evidence>
<dbReference type="PANTHER" id="PTHR48090">
    <property type="entry name" value="UNDECAPRENYL-PHOSPHATE 4-DEOXY-4-FORMAMIDO-L-ARABINOSE TRANSFERASE-RELATED"/>
    <property type="match status" value="1"/>
</dbReference>
<keyword evidence="6" id="KW-0812">Transmembrane</keyword>
<dbReference type="InterPro" id="IPR050256">
    <property type="entry name" value="Glycosyltransferase_2"/>
</dbReference>
<name>A0A1F7WFQ9_9BACT</name>
<keyword evidence="5" id="KW-0460">Magnesium</keyword>
<dbReference type="Pfam" id="PF00535">
    <property type="entry name" value="Glycos_transf_2"/>
    <property type="match status" value="1"/>
</dbReference>
<dbReference type="InterPro" id="IPR029044">
    <property type="entry name" value="Nucleotide-diphossugar_trans"/>
</dbReference>
<comment type="caution">
    <text evidence="8">The sequence shown here is derived from an EMBL/GenBank/DDBJ whole genome shotgun (WGS) entry which is preliminary data.</text>
</comment>
<organism evidence="8 9">
    <name type="scientific">Candidatus Uhrbacteria bacterium RIFOXYC2_FULL_47_19</name>
    <dbReference type="NCBI Taxonomy" id="1802424"/>
    <lineage>
        <taxon>Bacteria</taxon>
        <taxon>Candidatus Uhriibacteriota</taxon>
    </lineage>
</organism>
<dbReference type="PANTHER" id="PTHR48090:SF10">
    <property type="entry name" value="GLUCOSYL-3-PHOSPHOGLYCERATE SYNTHASE"/>
    <property type="match status" value="1"/>
</dbReference>
<dbReference type="SUPFAM" id="SSF53448">
    <property type="entry name" value="Nucleotide-diphospho-sugar transferases"/>
    <property type="match status" value="1"/>
</dbReference>
<dbReference type="EMBL" id="MGFG01000001">
    <property type="protein sequence ID" value="OGM01661.1"/>
    <property type="molecule type" value="Genomic_DNA"/>
</dbReference>
<keyword evidence="6" id="KW-1133">Transmembrane helix</keyword>
<keyword evidence="3" id="KW-0328">Glycosyltransferase</keyword>
<evidence type="ECO:0000256" key="4">
    <source>
        <dbReference type="ARBA" id="ARBA00022679"/>
    </source>
</evidence>
<accession>A0A1F7WFQ9</accession>
<dbReference type="Gene3D" id="3.90.550.10">
    <property type="entry name" value="Spore Coat Polysaccharide Biosynthesis Protein SpsA, Chain A"/>
    <property type="match status" value="1"/>
</dbReference>
<reference evidence="8 9" key="1">
    <citation type="journal article" date="2016" name="Nat. Commun.">
        <title>Thousands of microbial genomes shed light on interconnected biogeochemical processes in an aquifer system.</title>
        <authorList>
            <person name="Anantharaman K."/>
            <person name="Brown C.T."/>
            <person name="Hug L.A."/>
            <person name="Sharon I."/>
            <person name="Castelle C.J."/>
            <person name="Probst A.J."/>
            <person name="Thomas B.C."/>
            <person name="Singh A."/>
            <person name="Wilkins M.J."/>
            <person name="Karaoz U."/>
            <person name="Brodie E.L."/>
            <person name="Williams K.H."/>
            <person name="Hubbard S.S."/>
            <person name="Banfield J.F."/>
        </authorList>
    </citation>
    <scope>NUCLEOTIDE SEQUENCE [LARGE SCALE GENOMIC DNA]</scope>
</reference>
<feature type="domain" description="Glycosyltransferase 2-like" evidence="7">
    <location>
        <begin position="14"/>
        <end position="135"/>
    </location>
</feature>
<evidence type="ECO:0000256" key="2">
    <source>
        <dbReference type="ARBA" id="ARBA00006739"/>
    </source>
</evidence>
<evidence type="ECO:0000256" key="5">
    <source>
        <dbReference type="ARBA" id="ARBA00022842"/>
    </source>
</evidence>
<feature type="transmembrane region" description="Helical" evidence="6">
    <location>
        <begin position="195"/>
        <end position="216"/>
    </location>
</feature>
<evidence type="ECO:0000256" key="1">
    <source>
        <dbReference type="ARBA" id="ARBA00001946"/>
    </source>
</evidence>
<dbReference type="GO" id="GO:0016757">
    <property type="term" value="F:glycosyltransferase activity"/>
    <property type="evidence" value="ECO:0007669"/>
    <property type="project" value="UniProtKB-KW"/>
</dbReference>
<comment type="cofactor">
    <cofactor evidence="1">
        <name>Mg(2+)</name>
        <dbReference type="ChEBI" id="CHEBI:18420"/>
    </cofactor>
</comment>
<keyword evidence="6" id="KW-0472">Membrane</keyword>
<evidence type="ECO:0000256" key="6">
    <source>
        <dbReference type="SAM" id="Phobius"/>
    </source>
</evidence>
<dbReference type="Proteomes" id="UP000176988">
    <property type="component" value="Unassembled WGS sequence"/>
</dbReference>
<comment type="similarity">
    <text evidence="2">Belongs to the glycosyltransferase 2 family.</text>
</comment>
<dbReference type="AlphaFoldDB" id="A0A1F7WFQ9"/>
<protein>
    <recommendedName>
        <fullName evidence="7">Glycosyltransferase 2-like domain-containing protein</fullName>
    </recommendedName>
</protein>
<proteinExistence type="inferred from homology"/>
<dbReference type="InterPro" id="IPR001173">
    <property type="entry name" value="Glyco_trans_2-like"/>
</dbReference>
<dbReference type="STRING" id="1802424.A2480_00770"/>
<evidence type="ECO:0000313" key="8">
    <source>
        <dbReference type="EMBL" id="OGM01661.1"/>
    </source>
</evidence>
<keyword evidence="4" id="KW-0808">Transferase</keyword>